<evidence type="ECO:0008006" key="3">
    <source>
        <dbReference type="Google" id="ProtNLM"/>
    </source>
</evidence>
<dbReference type="Proteomes" id="UP000008672">
    <property type="component" value="Unassembled WGS sequence"/>
</dbReference>
<evidence type="ECO:0000313" key="2">
    <source>
        <dbReference type="Proteomes" id="UP000008672"/>
    </source>
</evidence>
<keyword evidence="2" id="KW-1185">Reference proteome</keyword>
<dbReference type="eggNOG" id="ENOG502R035">
    <property type="taxonomic scope" value="Eukaryota"/>
</dbReference>
<reference evidence="1" key="2">
    <citation type="submission" date="2025-08" db="UniProtKB">
        <authorList>
            <consortium name="Ensembl"/>
        </authorList>
    </citation>
    <scope>IDENTIFICATION</scope>
</reference>
<dbReference type="PANTHER" id="PTHR46880">
    <property type="entry name" value="RAS-ASSOCIATING DOMAIN-CONTAINING PROTEIN"/>
    <property type="match status" value="1"/>
</dbReference>
<reference evidence="2" key="1">
    <citation type="submission" date="2011-08" db="EMBL/GenBank/DDBJ databases">
        <title>The draft genome of Latimeria chalumnae.</title>
        <authorList>
            <person name="Di Palma F."/>
            <person name="Alfoldi J."/>
            <person name="Johnson J."/>
            <person name="Berlin A."/>
            <person name="Gnerre S."/>
            <person name="Jaffe D."/>
            <person name="MacCallum I."/>
            <person name="Young S."/>
            <person name="Walker B.J."/>
            <person name="Lander E."/>
            <person name="Lindblad-Toh K."/>
        </authorList>
    </citation>
    <scope>NUCLEOTIDE SEQUENCE [LARGE SCALE GENOMIC DNA]</scope>
    <source>
        <strain evidence="2">Wild caught</strain>
    </source>
</reference>
<dbReference type="OMA" id="THCISHR"/>
<dbReference type="InParanoid" id="H3A4Y1"/>
<accession>H3A4Y1</accession>
<organism evidence="1 2">
    <name type="scientific">Latimeria chalumnae</name>
    <name type="common">Coelacanth</name>
    <dbReference type="NCBI Taxonomy" id="7897"/>
    <lineage>
        <taxon>Eukaryota</taxon>
        <taxon>Metazoa</taxon>
        <taxon>Chordata</taxon>
        <taxon>Craniata</taxon>
        <taxon>Vertebrata</taxon>
        <taxon>Euteleostomi</taxon>
        <taxon>Coelacanthiformes</taxon>
        <taxon>Coelacanthidae</taxon>
        <taxon>Latimeria</taxon>
    </lineage>
</organism>
<evidence type="ECO:0000313" key="1">
    <source>
        <dbReference type="Ensembl" id="ENSLACP00000004702.1"/>
    </source>
</evidence>
<dbReference type="PANTHER" id="PTHR46880:SF8">
    <property type="entry name" value="E3 SUMO-PROTEIN LIGASE KIAA1586"/>
    <property type="match status" value="1"/>
</dbReference>
<dbReference type="GeneTree" id="ENSGT00940000162903"/>
<dbReference type="HOGENOM" id="CLU_015859_1_0_1"/>
<dbReference type="AlphaFoldDB" id="H3A4Y1"/>
<reference evidence="1" key="3">
    <citation type="submission" date="2025-09" db="UniProtKB">
        <authorList>
            <consortium name="Ensembl"/>
        </authorList>
    </citation>
    <scope>IDENTIFICATION</scope>
</reference>
<dbReference type="InterPro" id="IPR012337">
    <property type="entry name" value="RNaseH-like_sf"/>
</dbReference>
<protein>
    <recommendedName>
        <fullName evidence="3">HAT C-terminal dimerisation domain-containing protein</fullName>
    </recommendedName>
</protein>
<sequence length="616" mass="69360">WLVINGSNVGCSVCQQVSNLGPEKSAGMKLSKQWIESSVSSSAVNKTKQQKALQKSAQSKSHVTACRILEQAKKDTLFLLKFLQWSESSVLSIKKQSTTVECIDCQQLNGLDMGCILHSNITCSNIQHHISSEIKKKLFAQIVVLAPKVSVLLDEATAVNRNSALIVYMQMQLPGMESPVNVFVNLVELNDLSSEGILNSLLSVLKKVNVTEDFLAKCLVAVACNGTSVMFWCNTGVVKRLQDMFPNIIAWHCSAQYPELAVSDVMKDVGATNHFKSLLDKLYSLCSTSVKKRFELKEYAEALDIYLCKTGRVLDTQWVALSFRTVEAVWNAYPVLYKHFTTTHKTYSGLSKWLLSVQFISNLGIMYDVLQELSELSLELQERDCTIINRQISVFKAMVEKRGKYSAQCEKAIEEKMFQGKPCDKKIHSGQFYCSLANNLRNCMLSTGGSAGNKTGYEKLMTELKVLYKQYWPDELPTLYGESEIESLCERFDIGNARETVWAYRVYKESGGKEVQKQYKDLLIAVNTIAISSAECEQSFSQMNLICTPTRESMLTETISSLLLLNLVSPPLKKFNPIPYVHSWLAKGHRAADNTRSKERKHEDKQSNMEILWAFL</sequence>
<dbReference type="SUPFAM" id="SSF53098">
    <property type="entry name" value="Ribonuclease H-like"/>
    <property type="match status" value="1"/>
</dbReference>
<dbReference type="STRING" id="7897.ENSLACP00000004702"/>
<dbReference type="Ensembl" id="ENSLACT00000004741.1">
    <property type="protein sequence ID" value="ENSLACP00000004702.1"/>
    <property type="gene ID" value="ENSLACG00000004182.1"/>
</dbReference>
<name>H3A4Y1_LATCH</name>
<proteinExistence type="predicted"/>
<dbReference type="EMBL" id="AFYH01210421">
    <property type="status" value="NOT_ANNOTATED_CDS"/>
    <property type="molecule type" value="Genomic_DNA"/>
</dbReference>